<sequence>MRLNGETHCLCCRAGLVSLLAT</sequence>
<proteinExistence type="predicted"/>
<protein>
    <submittedName>
        <fullName evidence="1">Uncharacterized protein</fullName>
    </submittedName>
</protein>
<reference evidence="1" key="1">
    <citation type="submission" date="2014-11" db="EMBL/GenBank/DDBJ databases">
        <authorList>
            <person name="Amaro Gonzalez C."/>
        </authorList>
    </citation>
    <scope>NUCLEOTIDE SEQUENCE</scope>
</reference>
<organism evidence="1">
    <name type="scientific">Anguilla anguilla</name>
    <name type="common">European freshwater eel</name>
    <name type="synonym">Muraena anguilla</name>
    <dbReference type="NCBI Taxonomy" id="7936"/>
    <lineage>
        <taxon>Eukaryota</taxon>
        <taxon>Metazoa</taxon>
        <taxon>Chordata</taxon>
        <taxon>Craniata</taxon>
        <taxon>Vertebrata</taxon>
        <taxon>Euteleostomi</taxon>
        <taxon>Actinopterygii</taxon>
        <taxon>Neopterygii</taxon>
        <taxon>Teleostei</taxon>
        <taxon>Anguilliformes</taxon>
        <taxon>Anguillidae</taxon>
        <taxon>Anguilla</taxon>
    </lineage>
</organism>
<accession>A0A0E9UFH3</accession>
<dbReference type="EMBL" id="GBXM01044597">
    <property type="protein sequence ID" value="JAH63980.1"/>
    <property type="molecule type" value="Transcribed_RNA"/>
</dbReference>
<reference evidence="1" key="2">
    <citation type="journal article" date="2015" name="Fish Shellfish Immunol.">
        <title>Early steps in the European eel (Anguilla anguilla)-Vibrio vulnificus interaction in the gills: Role of the RtxA13 toxin.</title>
        <authorList>
            <person name="Callol A."/>
            <person name="Pajuelo D."/>
            <person name="Ebbesson L."/>
            <person name="Teles M."/>
            <person name="MacKenzie S."/>
            <person name="Amaro C."/>
        </authorList>
    </citation>
    <scope>NUCLEOTIDE SEQUENCE</scope>
</reference>
<dbReference type="AlphaFoldDB" id="A0A0E9UFH3"/>
<evidence type="ECO:0000313" key="1">
    <source>
        <dbReference type="EMBL" id="JAH63980.1"/>
    </source>
</evidence>
<name>A0A0E9UFH3_ANGAN</name>